<dbReference type="EMBL" id="JAACJS010000015">
    <property type="protein sequence ID" value="NCI50905.1"/>
    <property type="molecule type" value="Genomic_DNA"/>
</dbReference>
<comment type="caution">
    <text evidence="1">The sequence shown here is derived from an EMBL/GenBank/DDBJ whole genome shotgun (WGS) entry which is preliminary data.</text>
</comment>
<accession>A0ABW9ZUT9</accession>
<keyword evidence="2" id="KW-1185">Reference proteome</keyword>
<organism evidence="1 2">
    <name type="scientific">Sediminibacterium roseum</name>
    <dbReference type="NCBI Taxonomy" id="1978412"/>
    <lineage>
        <taxon>Bacteria</taxon>
        <taxon>Pseudomonadati</taxon>
        <taxon>Bacteroidota</taxon>
        <taxon>Chitinophagia</taxon>
        <taxon>Chitinophagales</taxon>
        <taxon>Chitinophagaceae</taxon>
        <taxon>Sediminibacterium</taxon>
    </lineage>
</organism>
<dbReference type="RefSeq" id="WP_161819210.1">
    <property type="nucleotide sequence ID" value="NZ_JAACJS010000015.1"/>
</dbReference>
<gene>
    <name evidence="1" type="ORF">GWC95_13305</name>
</gene>
<name>A0ABW9ZUT9_9BACT</name>
<evidence type="ECO:0008006" key="3">
    <source>
        <dbReference type="Google" id="ProtNLM"/>
    </source>
</evidence>
<dbReference type="Proteomes" id="UP000753802">
    <property type="component" value="Unassembled WGS sequence"/>
</dbReference>
<reference evidence="1 2" key="1">
    <citation type="submission" date="2020-01" db="EMBL/GenBank/DDBJ databases">
        <title>Genome analysis.</title>
        <authorList>
            <person name="Wu S."/>
            <person name="Wang G."/>
        </authorList>
    </citation>
    <scope>NUCLEOTIDE SEQUENCE [LARGE SCALE GENOMIC DNA]</scope>
    <source>
        <strain evidence="1 2">SYL130</strain>
    </source>
</reference>
<evidence type="ECO:0000313" key="2">
    <source>
        <dbReference type="Proteomes" id="UP000753802"/>
    </source>
</evidence>
<proteinExistence type="predicted"/>
<sequence>MKKILIAAGIVGTAAAGVFFYMRNRNKTAKAMHKFADAAGDVHDGVRRYFRRAHKEARRDMEDAIA</sequence>
<evidence type="ECO:0000313" key="1">
    <source>
        <dbReference type="EMBL" id="NCI50905.1"/>
    </source>
</evidence>
<protein>
    <recommendedName>
        <fullName evidence="3">YtxH-like protein</fullName>
    </recommendedName>
</protein>